<sequence>MLYFTYGNLFILIFCFQSEAFLFTQTPPCDVSVSECMNCERVGFFPTMFCPQIEYGEFCYTKVVHNDSGIFTIKGHASKSFCEANNYKTSILNPSCKTGNLPKGTECIDCCKQYSCDPRDLYCNKNIIKPEHMPFTVTTIRTTPPTKVSTTTATPQPTTPLPTTTQAPDKGLCQVCVESDGRNCDTSSSNQYCSQQKKYCMNTIISDPKGGMIVLKKCADEVECKWNYWVDTLGDPKCNNVTGPQADNACSYCCDNTNGNLPCNRNTIPTQLSTFDNSQEKKQCMTGTSNTQYQLETCSSVASYCLNTVRYDTTAKDPDMYVEKKCAYEAECKGEWWNKSRKRPDCLTQNFTGIADNSVICTYCCVSDGSGPCNGASVPEQIAHFEPVTTASTPTTATTLPTTAHGHGHHNTHVHTDHGHHHTVTTTQTTTESTTTTATLPSTTQSIHTSTTSPSTTTQTTATTLPSTTTTTATTTATTMPTSTTTPAPIVCSGNTSIVCEDDPLAHCATLLSVGLCQKLQYNPDREDIKFCPKTCNLCDKYCEYVLKPKQPPTTTPAPTHQMTTNATTIKPLTTTNKASTTSPTANITTNTTAGTTSSNPTTKATISFIHKSTVTTTNKDQITTATMSTTSTNPTTTATTATTTTGTTATTTTATTTSTNTATTATTTTTILTTTTAAHPECYICTGPVTLCENLYAPQSCTSDKPFCINEVNNNSDGTRTVARRCASKTECIQNWWLGSSSRSECAGFDPTSPTLDQFSCSFCCTTPLCNKNIVPQGRFCKVCGDSDSNIPCDTRTIFLGDSVECPAGQDFCMTDIIHDSSNNEMIYKRCVDEVTCRNEWLSQTSDQDHCTGYPNVVATGAYSCHFCCTSDSCNSGLLPKNSTLYTKARYRF</sequence>
<name>A0A8W8LEU4_MAGGI</name>
<feature type="region of interest" description="Disordered" evidence="2">
    <location>
        <begin position="144"/>
        <end position="164"/>
    </location>
</feature>
<evidence type="ECO:0000313" key="6">
    <source>
        <dbReference type="Proteomes" id="UP000005408"/>
    </source>
</evidence>
<accession>A0A8W8LEU4</accession>
<evidence type="ECO:0000256" key="2">
    <source>
        <dbReference type="SAM" id="MobiDB-lite"/>
    </source>
</evidence>
<evidence type="ECO:0000256" key="3">
    <source>
        <dbReference type="SAM" id="SignalP"/>
    </source>
</evidence>
<feature type="compositionally biased region" description="Low complexity" evidence="2">
    <location>
        <begin position="424"/>
        <end position="482"/>
    </location>
</feature>
<dbReference type="AlphaFoldDB" id="A0A8W8LEU4"/>
<feature type="compositionally biased region" description="Low complexity" evidence="2">
    <location>
        <begin position="557"/>
        <end position="601"/>
    </location>
</feature>
<organism evidence="5 6">
    <name type="scientific">Magallana gigas</name>
    <name type="common">Pacific oyster</name>
    <name type="synonym">Crassostrea gigas</name>
    <dbReference type="NCBI Taxonomy" id="29159"/>
    <lineage>
        <taxon>Eukaryota</taxon>
        <taxon>Metazoa</taxon>
        <taxon>Spiralia</taxon>
        <taxon>Lophotrochozoa</taxon>
        <taxon>Mollusca</taxon>
        <taxon>Bivalvia</taxon>
        <taxon>Autobranchia</taxon>
        <taxon>Pteriomorphia</taxon>
        <taxon>Ostreida</taxon>
        <taxon>Ostreoidea</taxon>
        <taxon>Ostreidae</taxon>
        <taxon>Magallana</taxon>
    </lineage>
</organism>
<feature type="region of interest" description="Disordered" evidence="2">
    <location>
        <begin position="551"/>
        <end position="601"/>
    </location>
</feature>
<feature type="domain" description="ShKT" evidence="4">
    <location>
        <begin position="500"/>
        <end position="539"/>
    </location>
</feature>
<dbReference type="EnsemblMetazoa" id="G27670.5">
    <property type="protein sequence ID" value="G27670.5:cds"/>
    <property type="gene ID" value="G27670"/>
</dbReference>
<dbReference type="Proteomes" id="UP000005408">
    <property type="component" value="Unassembled WGS sequence"/>
</dbReference>
<dbReference type="InterPro" id="IPR003582">
    <property type="entry name" value="ShKT_dom"/>
</dbReference>
<protein>
    <recommendedName>
        <fullName evidence="4">ShKT domain-containing protein</fullName>
    </recommendedName>
</protein>
<evidence type="ECO:0000256" key="1">
    <source>
        <dbReference type="PROSITE-ProRule" id="PRU01005"/>
    </source>
</evidence>
<feature type="compositionally biased region" description="Basic residues" evidence="2">
    <location>
        <begin position="406"/>
        <end position="423"/>
    </location>
</feature>
<keyword evidence="3" id="KW-0732">Signal</keyword>
<feature type="signal peptide" evidence="3">
    <location>
        <begin position="1"/>
        <end position="20"/>
    </location>
</feature>
<feature type="chain" id="PRO_5036461866" description="ShKT domain-containing protein" evidence="3">
    <location>
        <begin position="21"/>
        <end position="894"/>
    </location>
</feature>
<dbReference type="PROSITE" id="PS51670">
    <property type="entry name" value="SHKT"/>
    <property type="match status" value="1"/>
</dbReference>
<reference evidence="5" key="1">
    <citation type="submission" date="2022-08" db="UniProtKB">
        <authorList>
            <consortium name="EnsemblMetazoa"/>
        </authorList>
    </citation>
    <scope>IDENTIFICATION</scope>
    <source>
        <strain evidence="5">05x7-T-G4-1.051#20</strain>
    </source>
</reference>
<proteinExistence type="predicted"/>
<evidence type="ECO:0000259" key="4">
    <source>
        <dbReference type="PROSITE" id="PS51670"/>
    </source>
</evidence>
<feature type="region of interest" description="Disordered" evidence="2">
    <location>
        <begin position="404"/>
        <end position="482"/>
    </location>
</feature>
<keyword evidence="6" id="KW-1185">Reference proteome</keyword>
<evidence type="ECO:0000313" key="5">
    <source>
        <dbReference type="EnsemblMetazoa" id="G27670.5:cds"/>
    </source>
</evidence>
<comment type="caution">
    <text evidence="1">Lacks conserved residue(s) required for the propagation of feature annotation.</text>
</comment>